<evidence type="ECO:0000313" key="2">
    <source>
        <dbReference type="EMBL" id="SES06262.1"/>
    </source>
</evidence>
<dbReference type="NCBIfam" id="TIGR01550">
    <property type="entry name" value="DOC_P1"/>
    <property type="match status" value="1"/>
</dbReference>
<dbReference type="AlphaFoldDB" id="A0A1H9UAA7"/>
<dbReference type="InterPro" id="IPR053737">
    <property type="entry name" value="Type_II_TA_Toxin"/>
</dbReference>
<dbReference type="PANTHER" id="PTHR39426:SF1">
    <property type="entry name" value="HOMOLOGY TO DEATH-ON-CURING PROTEIN OF PHAGE P1"/>
    <property type="match status" value="1"/>
</dbReference>
<dbReference type="STRING" id="1464123.SAMN05444126_11354"/>
<comment type="caution">
    <text evidence="2">The sequence shown here is derived from an EMBL/GenBank/DDBJ whole genome shotgun (WGS) entry which is preliminary data.</text>
</comment>
<dbReference type="Pfam" id="PF02661">
    <property type="entry name" value="Fic"/>
    <property type="match status" value="1"/>
</dbReference>
<dbReference type="SUPFAM" id="SSF140931">
    <property type="entry name" value="Fic-like"/>
    <property type="match status" value="1"/>
</dbReference>
<dbReference type="InterPro" id="IPR006440">
    <property type="entry name" value="Doc"/>
</dbReference>
<dbReference type="RefSeq" id="WP_093073013.1">
    <property type="nucleotide sequence ID" value="NZ_BJVE01000047.1"/>
</dbReference>
<dbReference type="PROSITE" id="PS51459">
    <property type="entry name" value="FIDO"/>
    <property type="match status" value="1"/>
</dbReference>
<dbReference type="OrthoDB" id="9802752at2"/>
<keyword evidence="3" id="KW-1185">Reference proteome</keyword>
<sequence>MRYVLLHELKWINTLVNRIYSPDQPFGVRDEEALVDAAERPIQSLFGEEAFPTFWLKCAALYSTVLKNRPFYYGNRRTAFAALVLMLYLNGYRLTASENRAEEYTRHVWVNKPSIGEISAWIEKYAEPVRNTEE</sequence>
<dbReference type="Gene3D" id="1.20.120.1870">
    <property type="entry name" value="Fic/DOC protein, Fido domain"/>
    <property type="match status" value="1"/>
</dbReference>
<dbReference type="Proteomes" id="UP000199318">
    <property type="component" value="Unassembled WGS sequence"/>
</dbReference>
<feature type="domain" description="Fido" evidence="1">
    <location>
        <begin position="4"/>
        <end position="124"/>
    </location>
</feature>
<proteinExistence type="predicted"/>
<dbReference type="GO" id="GO:0016301">
    <property type="term" value="F:kinase activity"/>
    <property type="evidence" value="ECO:0007669"/>
    <property type="project" value="InterPro"/>
</dbReference>
<organism evidence="2 3">
    <name type="scientific">Salisediminibacterium halotolerans</name>
    <dbReference type="NCBI Taxonomy" id="517425"/>
    <lineage>
        <taxon>Bacteria</taxon>
        <taxon>Bacillati</taxon>
        <taxon>Bacillota</taxon>
        <taxon>Bacilli</taxon>
        <taxon>Bacillales</taxon>
        <taxon>Bacillaceae</taxon>
        <taxon>Salisediminibacterium</taxon>
    </lineage>
</organism>
<evidence type="ECO:0000313" key="3">
    <source>
        <dbReference type="Proteomes" id="UP000199318"/>
    </source>
</evidence>
<dbReference type="InterPro" id="IPR003812">
    <property type="entry name" value="Fido"/>
</dbReference>
<reference evidence="3" key="1">
    <citation type="submission" date="2016-10" db="EMBL/GenBank/DDBJ databases">
        <authorList>
            <person name="de Groot N.N."/>
        </authorList>
    </citation>
    <scope>NUCLEOTIDE SEQUENCE [LARGE SCALE GENOMIC DNA]</scope>
    <source>
        <strain evidence="3">10nlg</strain>
    </source>
</reference>
<name>A0A1H9UAA7_9BACI</name>
<dbReference type="InterPro" id="IPR036597">
    <property type="entry name" value="Fido-like_dom_sf"/>
</dbReference>
<gene>
    <name evidence="2" type="ORF">SAMN05444126_11354</name>
</gene>
<accession>A0A1H9UAA7</accession>
<dbReference type="EMBL" id="FOGV01000013">
    <property type="protein sequence ID" value="SES06262.1"/>
    <property type="molecule type" value="Genomic_DNA"/>
</dbReference>
<dbReference type="PANTHER" id="PTHR39426">
    <property type="entry name" value="HOMOLOGY TO DEATH-ON-CURING PROTEIN OF PHAGE P1"/>
    <property type="match status" value="1"/>
</dbReference>
<evidence type="ECO:0000259" key="1">
    <source>
        <dbReference type="PROSITE" id="PS51459"/>
    </source>
</evidence>
<protein>
    <submittedName>
        <fullName evidence="2">Death on curing protein</fullName>
    </submittedName>
</protein>